<dbReference type="PANTHER" id="PTHR23500">
    <property type="entry name" value="SOLUTE CARRIER FAMILY 2, FACILITATED GLUCOSE TRANSPORTER"/>
    <property type="match status" value="1"/>
</dbReference>
<evidence type="ECO:0000256" key="10">
    <source>
        <dbReference type="SAM" id="Phobius"/>
    </source>
</evidence>
<dbReference type="PRINTS" id="PR00171">
    <property type="entry name" value="SUGRTRNSPORT"/>
</dbReference>
<feature type="transmembrane region" description="Helical" evidence="10">
    <location>
        <begin position="444"/>
        <end position="467"/>
    </location>
</feature>
<feature type="domain" description="Major facilitator superfamily (MFS) profile" evidence="11">
    <location>
        <begin position="49"/>
        <end position="544"/>
    </location>
</feature>
<dbReference type="EMBL" id="LJSK01000705">
    <property type="protein sequence ID" value="KPI82595.1"/>
    <property type="molecule type" value="Genomic_DNA"/>
</dbReference>
<keyword evidence="4" id="KW-0762">Sugar transport</keyword>
<dbReference type="AlphaFoldDB" id="A0A0N1IG16"/>
<feature type="transmembrane region" description="Helical" evidence="10">
    <location>
        <begin position="520"/>
        <end position="540"/>
    </location>
</feature>
<dbReference type="FunFam" id="1.20.1250.20:FF:000357">
    <property type="entry name" value="Glucose transporter, lmgt1"/>
    <property type="match status" value="1"/>
</dbReference>
<dbReference type="OMA" id="KWTVIIG"/>
<evidence type="ECO:0000256" key="8">
    <source>
        <dbReference type="RuleBase" id="RU003346"/>
    </source>
</evidence>
<evidence type="ECO:0000256" key="5">
    <source>
        <dbReference type="ARBA" id="ARBA00022692"/>
    </source>
</evidence>
<dbReference type="OrthoDB" id="249531at2759"/>
<dbReference type="VEuPathDB" id="TriTrypDB:Lsey_0706_0010"/>
<dbReference type="InterPro" id="IPR003663">
    <property type="entry name" value="Sugar/inositol_transpt"/>
</dbReference>
<evidence type="ECO:0000256" key="6">
    <source>
        <dbReference type="ARBA" id="ARBA00022989"/>
    </source>
</evidence>
<reference evidence="12 13" key="1">
    <citation type="journal article" date="2015" name="PLoS Pathog.">
        <title>Leptomonas seymouri: Adaptations to the Dixenous Life Cycle Analyzed by Genome Sequencing, Transcriptome Profiling and Co-infection with Leishmania donovani.</title>
        <authorList>
            <person name="Kraeva N."/>
            <person name="Butenko A."/>
            <person name="Hlavacova J."/>
            <person name="Kostygov A."/>
            <person name="Myskova J."/>
            <person name="Grybchuk D."/>
            <person name="Lestinova T."/>
            <person name="Votypka J."/>
            <person name="Volf P."/>
            <person name="Opperdoes F."/>
            <person name="Flegontov P."/>
            <person name="Lukes J."/>
            <person name="Yurchenko V."/>
        </authorList>
    </citation>
    <scope>NUCLEOTIDE SEQUENCE [LARGE SCALE GENOMIC DNA]</scope>
    <source>
        <strain evidence="12 13">ATCC 30220</strain>
    </source>
</reference>
<feature type="transmembrane region" description="Helical" evidence="10">
    <location>
        <begin position="348"/>
        <end position="370"/>
    </location>
</feature>
<evidence type="ECO:0000256" key="2">
    <source>
        <dbReference type="ARBA" id="ARBA00010992"/>
    </source>
</evidence>
<organism evidence="12 13">
    <name type="scientific">Leptomonas seymouri</name>
    <dbReference type="NCBI Taxonomy" id="5684"/>
    <lineage>
        <taxon>Eukaryota</taxon>
        <taxon>Discoba</taxon>
        <taxon>Euglenozoa</taxon>
        <taxon>Kinetoplastea</taxon>
        <taxon>Metakinetoplastina</taxon>
        <taxon>Trypanosomatida</taxon>
        <taxon>Trypanosomatidae</taxon>
        <taxon>Leishmaniinae</taxon>
        <taxon>Leptomonas</taxon>
    </lineage>
</organism>
<dbReference type="Proteomes" id="UP000038009">
    <property type="component" value="Unassembled WGS sequence"/>
</dbReference>
<dbReference type="GO" id="GO:0016020">
    <property type="term" value="C:membrane"/>
    <property type="evidence" value="ECO:0007669"/>
    <property type="project" value="UniProtKB-SubCell"/>
</dbReference>
<keyword evidence="6 10" id="KW-1133">Transmembrane helix</keyword>
<keyword evidence="3 8" id="KW-0813">Transport</keyword>
<name>A0A0N1IG16_LEPSE</name>
<dbReference type="PROSITE" id="PS50850">
    <property type="entry name" value="MFS"/>
    <property type="match status" value="1"/>
</dbReference>
<dbReference type="PANTHER" id="PTHR23500:SF357">
    <property type="entry name" value="IP12678P"/>
    <property type="match status" value="1"/>
</dbReference>
<feature type="transmembrane region" description="Helical" evidence="10">
    <location>
        <begin position="166"/>
        <end position="187"/>
    </location>
</feature>
<proteinExistence type="inferred from homology"/>
<dbReference type="InterPro" id="IPR005828">
    <property type="entry name" value="MFS_sugar_transport-like"/>
</dbReference>
<feature type="transmembrane region" description="Helical" evidence="10">
    <location>
        <begin position="412"/>
        <end position="432"/>
    </location>
</feature>
<feature type="transmembrane region" description="Helical" evidence="10">
    <location>
        <begin position="382"/>
        <end position="406"/>
    </location>
</feature>
<dbReference type="GO" id="GO:0015144">
    <property type="term" value="F:carbohydrate transmembrane transporter activity"/>
    <property type="evidence" value="ECO:0007669"/>
    <property type="project" value="InterPro"/>
</dbReference>
<sequence length="566" mass="61048">MSAQQIASNEPRSDSMSEREKEVAQENVRPKEDPVEDDASLLSAGNIRVCIVQAVGGTLNGYSIGFVGVYSTLYKYSTNCADYRFESGCSTVPNANCKWTPASGSTAGYCGWAEGTCSKLYPNEDNGGPSNDVAITNCNSDSRCAWSYGDTECQNPSGYSSSDNGIFAGSMIAGCLIGSVFAGPLATAIGAKISFLLVGIVGIVSSVMYHVSCAEDEFWVLIVGRFAIGLFLGVVGVACPMYTDQNAHPKWKRTIGVLFQVFTTFGIFSAAMMGLALGQSIYFSHDKDQKAMARMQGLCAVSTLLSIVMIGLGVTMNDSRAKFDGGDDENAIELDANEYSFVEMTPRLIMGFVMAGTLQLTGINAVMNYAPTIMGNLGLAPLVGNFYVMVWNFVTTIISIPLSYVFTMRQLFLFGSIFTSCMCMFMCGIPVYPDVSSRDAKNGVAITGIILFILGFEVCVGPCYYVLTQDLFPPSFRPRGASVTQVAQFIFNLIINVCYPIATERISGGKSGNQDKGQSIAFIFFGGLGIICFIVQIFFLHPWDEAKEGKKNADPAMQRGEQELAQ</sequence>
<feature type="transmembrane region" description="Helical" evidence="10">
    <location>
        <begin position="193"/>
        <end position="211"/>
    </location>
</feature>
<evidence type="ECO:0000256" key="9">
    <source>
        <dbReference type="SAM" id="MobiDB-lite"/>
    </source>
</evidence>
<dbReference type="Pfam" id="PF00083">
    <property type="entry name" value="Sugar_tr"/>
    <property type="match status" value="1"/>
</dbReference>
<evidence type="ECO:0000256" key="7">
    <source>
        <dbReference type="ARBA" id="ARBA00023136"/>
    </source>
</evidence>
<evidence type="ECO:0000313" key="13">
    <source>
        <dbReference type="Proteomes" id="UP000038009"/>
    </source>
</evidence>
<dbReference type="NCBIfam" id="TIGR00879">
    <property type="entry name" value="SP"/>
    <property type="match status" value="1"/>
</dbReference>
<evidence type="ECO:0000259" key="11">
    <source>
        <dbReference type="PROSITE" id="PS50850"/>
    </source>
</evidence>
<dbReference type="InterPro" id="IPR036259">
    <property type="entry name" value="MFS_trans_sf"/>
</dbReference>
<gene>
    <name evidence="12" type="ORF">ABL78_8395</name>
</gene>
<feature type="region of interest" description="Disordered" evidence="9">
    <location>
        <begin position="1"/>
        <end position="37"/>
    </location>
</feature>
<feature type="transmembrane region" description="Helical" evidence="10">
    <location>
        <begin position="218"/>
        <end position="243"/>
    </location>
</feature>
<dbReference type="Gene3D" id="1.20.1250.20">
    <property type="entry name" value="MFS general substrate transporter like domains"/>
    <property type="match status" value="2"/>
</dbReference>
<keyword evidence="13" id="KW-1185">Reference proteome</keyword>
<comment type="similarity">
    <text evidence="2 8">Belongs to the major facilitator superfamily. Sugar transporter (TC 2.A.1.1) family.</text>
</comment>
<feature type="compositionally biased region" description="Basic and acidic residues" evidence="9">
    <location>
        <begin position="11"/>
        <end position="33"/>
    </location>
</feature>
<comment type="caution">
    <text evidence="12">The sequence shown here is derived from an EMBL/GenBank/DDBJ whole genome shotgun (WGS) entry which is preliminary data.</text>
</comment>
<feature type="compositionally biased region" description="Polar residues" evidence="9">
    <location>
        <begin position="1"/>
        <end position="10"/>
    </location>
</feature>
<protein>
    <submittedName>
        <fullName evidence="12">Putative transport protein</fullName>
    </submittedName>
</protein>
<feature type="transmembrane region" description="Helical" evidence="10">
    <location>
        <begin position="298"/>
        <end position="316"/>
    </location>
</feature>
<feature type="transmembrane region" description="Helical" evidence="10">
    <location>
        <begin position="255"/>
        <end position="277"/>
    </location>
</feature>
<accession>A0A0N1IG16</accession>
<dbReference type="InterPro" id="IPR045262">
    <property type="entry name" value="STP/PLT_plant"/>
</dbReference>
<comment type="subcellular location">
    <subcellularLocation>
        <location evidence="1">Membrane</location>
        <topology evidence="1">Multi-pass membrane protein</topology>
    </subcellularLocation>
</comment>
<evidence type="ECO:0000256" key="1">
    <source>
        <dbReference type="ARBA" id="ARBA00004141"/>
    </source>
</evidence>
<dbReference type="InterPro" id="IPR020846">
    <property type="entry name" value="MFS_dom"/>
</dbReference>
<dbReference type="SUPFAM" id="SSF103473">
    <property type="entry name" value="MFS general substrate transporter"/>
    <property type="match status" value="1"/>
</dbReference>
<evidence type="ECO:0000256" key="3">
    <source>
        <dbReference type="ARBA" id="ARBA00022448"/>
    </source>
</evidence>
<evidence type="ECO:0000256" key="4">
    <source>
        <dbReference type="ARBA" id="ARBA00022597"/>
    </source>
</evidence>
<evidence type="ECO:0000313" key="12">
    <source>
        <dbReference type="EMBL" id="KPI82595.1"/>
    </source>
</evidence>
<dbReference type="CDD" id="cd17315">
    <property type="entry name" value="MFS_GLUT_like"/>
    <property type="match status" value="1"/>
</dbReference>
<keyword evidence="5 10" id="KW-0812">Transmembrane</keyword>
<feature type="transmembrane region" description="Helical" evidence="10">
    <location>
        <begin position="479"/>
        <end position="499"/>
    </location>
</feature>
<keyword evidence="7 10" id="KW-0472">Membrane</keyword>